<feature type="domain" description="Tyr recombinase" evidence="5">
    <location>
        <begin position="335"/>
        <end position="531"/>
    </location>
</feature>
<dbReference type="RefSeq" id="WP_124703911.1">
    <property type="nucleotide sequence ID" value="NZ_BGOW01000005.1"/>
</dbReference>
<evidence type="ECO:0000313" key="7">
    <source>
        <dbReference type="Proteomes" id="UP000286806"/>
    </source>
</evidence>
<sequence length="550" mass="61832">MPALPRNCYKTPHGFLFRITVPEALRAAVGKREIKKSLGKDYREAVSQARLLSVQVDRQFSELHEKSAQQHQNQDALNSYFKTPADRRLKAITEVTPELAGGLRSLWLAGLEADLVWRREGLDDDDYDELAQNITQVKGMIAKALARGQPDAFIPAVHNLLVGRGYQLAVSVEAERKLVLDILPAIQQGYDILEQRQAGRLVNPPKLDDPPLRAVWEPAPVAPDNGLAWQQLLDHWRKDRIRPARTTQEVETYINALATFLPKASPATLTRAQVTEWLRNERETRGNGAKTLEKKGTLVGALFSVAVKDELLEQNPFAGFDYSRFATKEGIENPDEREPFTLEQLTRIFSKGEGLFTVTKAGGGGGYYARVWMPLLSLYSGARIDEVGSLSVSDILREPVPHLFIRHGKNQSSVREVPIHPKLIELGFLDYVDAIRNSGHESLWPFLRTESDTANPSETQGKWFNRFIHKKLGMPSNVVFHSFRHNFKDMCRDALIPREIHQALTGHAKQTVGDSYGKGHSLEVKLDQMKNIKLDLAIPRPAPYGSRPIT</sequence>
<dbReference type="SUPFAM" id="SSF56349">
    <property type="entry name" value="DNA breaking-rejoining enzymes"/>
    <property type="match status" value="1"/>
</dbReference>
<dbReference type="PANTHER" id="PTHR30349">
    <property type="entry name" value="PHAGE INTEGRASE-RELATED"/>
    <property type="match status" value="1"/>
</dbReference>
<keyword evidence="7" id="KW-1185">Reference proteome</keyword>
<dbReference type="CDD" id="cd01184">
    <property type="entry name" value="INT_C_like_1"/>
    <property type="match status" value="1"/>
</dbReference>
<dbReference type="Gene3D" id="1.10.150.130">
    <property type="match status" value="1"/>
</dbReference>
<dbReference type="AlphaFoldDB" id="A0A401JBN8"/>
<reference evidence="6 7" key="1">
    <citation type="journal article" date="2019" name="Front. Microbiol.">
        <title>Genomes of Neutrophilic Sulfur-Oxidizing Chemolithoautotrophs Representing 9 Proteobacterial Species From 8 Genera.</title>
        <authorList>
            <person name="Watanabe T."/>
            <person name="Kojima H."/>
            <person name="Umezawa K."/>
            <person name="Hori C."/>
            <person name="Takasuka T.E."/>
            <person name="Kato Y."/>
            <person name="Fukui M."/>
        </authorList>
    </citation>
    <scope>NUCLEOTIDE SEQUENCE [LARGE SCALE GENOMIC DNA]</scope>
    <source>
        <strain evidence="6 7">TTN</strain>
    </source>
</reference>
<evidence type="ECO:0000256" key="4">
    <source>
        <dbReference type="ARBA" id="ARBA00023172"/>
    </source>
</evidence>
<protein>
    <submittedName>
        <fullName evidence="6">Integrase</fullName>
    </submittedName>
</protein>
<comment type="caution">
    <text evidence="6">The sequence shown here is derived from an EMBL/GenBank/DDBJ whole genome shotgun (WGS) entry which is preliminary data.</text>
</comment>
<dbReference type="InterPro" id="IPR013762">
    <property type="entry name" value="Integrase-like_cat_sf"/>
</dbReference>
<comment type="similarity">
    <text evidence="1">Belongs to the 'phage' integrase family.</text>
</comment>
<dbReference type="InterPro" id="IPR046668">
    <property type="entry name" value="DUF6538"/>
</dbReference>
<dbReference type="InterPro" id="IPR010998">
    <property type="entry name" value="Integrase_recombinase_N"/>
</dbReference>
<dbReference type="InterPro" id="IPR050090">
    <property type="entry name" value="Tyrosine_recombinase_XerCD"/>
</dbReference>
<keyword evidence="3" id="KW-0238">DNA-binding</keyword>
<dbReference type="Pfam" id="PF20172">
    <property type="entry name" value="DUF6538"/>
    <property type="match status" value="1"/>
</dbReference>
<dbReference type="InterPro" id="IPR002104">
    <property type="entry name" value="Integrase_catalytic"/>
</dbReference>
<dbReference type="PROSITE" id="PS51898">
    <property type="entry name" value="TYR_RECOMBINASE"/>
    <property type="match status" value="1"/>
</dbReference>
<gene>
    <name evidence="6" type="ORF">SFMTTN_0875</name>
</gene>
<keyword evidence="2" id="KW-0229">DNA integration</keyword>
<dbReference type="OrthoDB" id="9784724at2"/>
<dbReference type="GO" id="GO:0015074">
    <property type="term" value="P:DNA integration"/>
    <property type="evidence" value="ECO:0007669"/>
    <property type="project" value="UniProtKB-KW"/>
</dbReference>
<dbReference type="Proteomes" id="UP000286806">
    <property type="component" value="Unassembled WGS sequence"/>
</dbReference>
<evidence type="ECO:0000256" key="3">
    <source>
        <dbReference type="ARBA" id="ARBA00023125"/>
    </source>
</evidence>
<accession>A0A401JBN8</accession>
<evidence type="ECO:0000259" key="5">
    <source>
        <dbReference type="PROSITE" id="PS51898"/>
    </source>
</evidence>
<dbReference type="Gene3D" id="1.10.443.10">
    <property type="entry name" value="Intergrase catalytic core"/>
    <property type="match status" value="1"/>
</dbReference>
<dbReference type="InterPro" id="IPR011010">
    <property type="entry name" value="DNA_brk_join_enz"/>
</dbReference>
<keyword evidence="4" id="KW-0233">DNA recombination</keyword>
<dbReference type="GO" id="GO:0003677">
    <property type="term" value="F:DNA binding"/>
    <property type="evidence" value="ECO:0007669"/>
    <property type="project" value="UniProtKB-KW"/>
</dbReference>
<dbReference type="GO" id="GO:0006310">
    <property type="term" value="P:DNA recombination"/>
    <property type="evidence" value="ECO:0007669"/>
    <property type="project" value="UniProtKB-KW"/>
</dbReference>
<organism evidence="6 7">
    <name type="scientific">Sulfuriferula multivorans</name>
    <dbReference type="NCBI Taxonomy" id="1559896"/>
    <lineage>
        <taxon>Bacteria</taxon>
        <taxon>Pseudomonadati</taxon>
        <taxon>Pseudomonadota</taxon>
        <taxon>Betaproteobacteria</taxon>
        <taxon>Nitrosomonadales</taxon>
        <taxon>Sulfuricellaceae</taxon>
        <taxon>Sulfuriferula</taxon>
    </lineage>
</organism>
<evidence type="ECO:0000256" key="2">
    <source>
        <dbReference type="ARBA" id="ARBA00022908"/>
    </source>
</evidence>
<dbReference type="PANTHER" id="PTHR30349:SF41">
    <property type="entry name" value="INTEGRASE_RECOMBINASE PROTEIN MJ0367-RELATED"/>
    <property type="match status" value="1"/>
</dbReference>
<proteinExistence type="inferred from homology"/>
<dbReference type="EMBL" id="BGOW01000005">
    <property type="protein sequence ID" value="GBL45071.1"/>
    <property type="molecule type" value="Genomic_DNA"/>
</dbReference>
<name>A0A401JBN8_9PROT</name>
<evidence type="ECO:0000313" key="6">
    <source>
        <dbReference type="EMBL" id="GBL45071.1"/>
    </source>
</evidence>
<evidence type="ECO:0000256" key="1">
    <source>
        <dbReference type="ARBA" id="ARBA00008857"/>
    </source>
</evidence>